<reference evidence="2" key="1">
    <citation type="submission" date="2014-03" db="EMBL/GenBank/DDBJ databases">
        <title>The Genome Sequence of Puccinia striiformis f. sp. tritici PST-78.</title>
        <authorList>
            <consortium name="The Broad Institute Genome Sequencing Platform"/>
            <person name="Cuomo C."/>
            <person name="Hulbert S."/>
            <person name="Chen X."/>
            <person name="Walker B."/>
            <person name="Young S.K."/>
            <person name="Zeng Q."/>
            <person name="Gargeya S."/>
            <person name="Fitzgerald M."/>
            <person name="Haas B."/>
            <person name="Abouelleil A."/>
            <person name="Alvarado L."/>
            <person name="Arachchi H.M."/>
            <person name="Berlin A.M."/>
            <person name="Chapman S.B."/>
            <person name="Goldberg J."/>
            <person name="Griggs A."/>
            <person name="Gujja S."/>
            <person name="Hansen M."/>
            <person name="Howarth C."/>
            <person name="Imamovic A."/>
            <person name="Larimer J."/>
            <person name="McCowan C."/>
            <person name="Montmayeur A."/>
            <person name="Murphy C."/>
            <person name="Neiman D."/>
            <person name="Pearson M."/>
            <person name="Priest M."/>
            <person name="Roberts A."/>
            <person name="Saif S."/>
            <person name="Shea T."/>
            <person name="Sisk P."/>
            <person name="Sykes S."/>
            <person name="Wortman J."/>
            <person name="Nusbaum C."/>
            <person name="Birren B."/>
        </authorList>
    </citation>
    <scope>NUCLEOTIDE SEQUENCE [LARGE SCALE GENOMIC DNA]</scope>
    <source>
        <strain evidence="2">race PST-78</strain>
    </source>
</reference>
<gene>
    <name evidence="1" type="ORF">PSTG_02750</name>
</gene>
<organism evidence="1 2">
    <name type="scientific">Puccinia striiformis f. sp. tritici PST-78</name>
    <dbReference type="NCBI Taxonomy" id="1165861"/>
    <lineage>
        <taxon>Eukaryota</taxon>
        <taxon>Fungi</taxon>
        <taxon>Dikarya</taxon>
        <taxon>Basidiomycota</taxon>
        <taxon>Pucciniomycotina</taxon>
        <taxon>Pucciniomycetes</taxon>
        <taxon>Pucciniales</taxon>
        <taxon>Pucciniaceae</taxon>
        <taxon>Puccinia</taxon>
    </lineage>
</organism>
<protein>
    <submittedName>
        <fullName evidence="1">Uncharacterized protein</fullName>
    </submittedName>
</protein>
<comment type="caution">
    <text evidence="1">The sequence shown here is derived from an EMBL/GenBank/DDBJ whole genome shotgun (WGS) entry which is preliminary data.</text>
</comment>
<dbReference type="AlphaFoldDB" id="A0A0L0VXY4"/>
<dbReference type="Proteomes" id="UP000054564">
    <property type="component" value="Unassembled WGS sequence"/>
</dbReference>
<evidence type="ECO:0000313" key="2">
    <source>
        <dbReference type="Proteomes" id="UP000054564"/>
    </source>
</evidence>
<sequence>MTSTWLPVAEKYANAWMKNLPHFEHRVTSRIASSHAYIKSYLSGPNYFFPAVIKSITTAVVAQAHEISVYYHQQRINALHSLGAVFSNCHGRITHFALRKAQNNLISSADLDKPLRRNGNHQLRTGISCEHRIAELTKRGEKVESDEFHAQWHIKDFRLLDQPKSADDVQKVEQIKEKLLEMNPTQRAKGLG</sequence>
<accession>A0A0L0VXY4</accession>
<keyword evidence="2" id="KW-1185">Reference proteome</keyword>
<evidence type="ECO:0000313" key="1">
    <source>
        <dbReference type="EMBL" id="KNF04042.1"/>
    </source>
</evidence>
<dbReference type="EMBL" id="AJIL01000014">
    <property type="protein sequence ID" value="KNF04042.1"/>
    <property type="molecule type" value="Genomic_DNA"/>
</dbReference>
<proteinExistence type="predicted"/>
<name>A0A0L0VXY4_9BASI</name>